<keyword evidence="5" id="KW-1185">Reference proteome</keyword>
<dbReference type="PANTHER" id="PTHR13817:SF73">
    <property type="entry name" value="FIBRONECTIN TYPE-III DOMAIN-CONTAINING PROTEIN"/>
    <property type="match status" value="1"/>
</dbReference>
<sequence>MPTFVRAELINNTLPSKIRVSWVEGFDGNSPIIKHSVEMRTVGPTQLWSDWEVVVDNVPTEECCSVLVDNLRPSVTAEFRVIASNRYGSGKPSLPS</sequence>
<dbReference type="OrthoDB" id="5857982at2759"/>
<dbReference type="InterPro" id="IPR036116">
    <property type="entry name" value="FN3_sf"/>
</dbReference>
<dbReference type="PROSITE" id="PS50853">
    <property type="entry name" value="FN3"/>
    <property type="match status" value="1"/>
</dbReference>
<dbReference type="EMBL" id="UYYB01032305">
    <property type="protein sequence ID" value="VDM73764.1"/>
    <property type="molecule type" value="Genomic_DNA"/>
</dbReference>
<dbReference type="Proteomes" id="UP000270094">
    <property type="component" value="Unassembled WGS sequence"/>
</dbReference>
<dbReference type="PANTHER" id="PTHR13817">
    <property type="entry name" value="TITIN"/>
    <property type="match status" value="1"/>
</dbReference>
<feature type="domain" description="Fibronectin type-III" evidence="3">
    <location>
        <begin position="1"/>
        <end position="96"/>
    </location>
</feature>
<dbReference type="InterPro" id="IPR003961">
    <property type="entry name" value="FN3_dom"/>
</dbReference>
<gene>
    <name evidence="4" type="ORF">SVUK_LOCUS8762</name>
</gene>
<feature type="non-terminal residue" evidence="4">
    <location>
        <position position="96"/>
    </location>
</feature>
<organism evidence="4 5">
    <name type="scientific">Strongylus vulgaris</name>
    <name type="common">Blood worm</name>
    <dbReference type="NCBI Taxonomy" id="40348"/>
    <lineage>
        <taxon>Eukaryota</taxon>
        <taxon>Metazoa</taxon>
        <taxon>Ecdysozoa</taxon>
        <taxon>Nematoda</taxon>
        <taxon>Chromadorea</taxon>
        <taxon>Rhabditida</taxon>
        <taxon>Rhabditina</taxon>
        <taxon>Rhabditomorpha</taxon>
        <taxon>Strongyloidea</taxon>
        <taxon>Strongylidae</taxon>
        <taxon>Strongylus</taxon>
    </lineage>
</organism>
<keyword evidence="1" id="KW-0677">Repeat</keyword>
<evidence type="ECO:0000256" key="1">
    <source>
        <dbReference type="ARBA" id="ARBA00022737"/>
    </source>
</evidence>
<evidence type="ECO:0000256" key="2">
    <source>
        <dbReference type="ARBA" id="ARBA00023157"/>
    </source>
</evidence>
<keyword evidence="2" id="KW-1015">Disulfide bond</keyword>
<name>A0A3P7J783_STRVU</name>
<dbReference type="CDD" id="cd00063">
    <property type="entry name" value="FN3"/>
    <property type="match status" value="1"/>
</dbReference>
<dbReference type="AlphaFoldDB" id="A0A3P7J783"/>
<dbReference type="InterPro" id="IPR050964">
    <property type="entry name" value="Striated_Muscle_Regulatory"/>
</dbReference>
<protein>
    <recommendedName>
        <fullName evidence="3">Fibronectin type-III domain-containing protein</fullName>
    </recommendedName>
</protein>
<evidence type="ECO:0000313" key="5">
    <source>
        <dbReference type="Proteomes" id="UP000270094"/>
    </source>
</evidence>
<accession>A0A3P7J783</accession>
<proteinExistence type="predicted"/>
<dbReference type="Gene3D" id="2.60.40.10">
    <property type="entry name" value="Immunoglobulins"/>
    <property type="match status" value="1"/>
</dbReference>
<evidence type="ECO:0000259" key="3">
    <source>
        <dbReference type="PROSITE" id="PS50853"/>
    </source>
</evidence>
<reference evidence="4 5" key="1">
    <citation type="submission" date="2018-11" db="EMBL/GenBank/DDBJ databases">
        <authorList>
            <consortium name="Pathogen Informatics"/>
        </authorList>
    </citation>
    <scope>NUCLEOTIDE SEQUENCE [LARGE SCALE GENOMIC DNA]</scope>
</reference>
<evidence type="ECO:0000313" key="4">
    <source>
        <dbReference type="EMBL" id="VDM73764.1"/>
    </source>
</evidence>
<dbReference type="Pfam" id="PF00041">
    <property type="entry name" value="fn3"/>
    <property type="match status" value="1"/>
</dbReference>
<dbReference type="SUPFAM" id="SSF49265">
    <property type="entry name" value="Fibronectin type III"/>
    <property type="match status" value="1"/>
</dbReference>
<dbReference type="SMART" id="SM00060">
    <property type="entry name" value="FN3"/>
    <property type="match status" value="1"/>
</dbReference>
<dbReference type="InterPro" id="IPR013783">
    <property type="entry name" value="Ig-like_fold"/>
</dbReference>